<dbReference type="GO" id="GO:0005737">
    <property type="term" value="C:cytoplasm"/>
    <property type="evidence" value="ECO:0007669"/>
    <property type="project" value="UniProtKB-SubCell"/>
</dbReference>
<dbReference type="Pfam" id="PF00132">
    <property type="entry name" value="Hexapep"/>
    <property type="match status" value="1"/>
</dbReference>
<dbReference type="GO" id="GO:0003977">
    <property type="term" value="F:UDP-N-acetylglucosamine diphosphorylase activity"/>
    <property type="evidence" value="ECO:0007669"/>
    <property type="project" value="UniProtKB-EC"/>
</dbReference>
<dbReference type="RefSeq" id="WP_038046376.1">
    <property type="nucleotide sequence ID" value="NZ_JMFG01000002.1"/>
</dbReference>
<dbReference type="EMBL" id="JMFG01000002">
    <property type="protein sequence ID" value="KDA54985.1"/>
    <property type="molecule type" value="Genomic_DNA"/>
</dbReference>
<dbReference type="GO" id="GO:0009252">
    <property type="term" value="P:peptidoglycan biosynthetic process"/>
    <property type="evidence" value="ECO:0007669"/>
    <property type="project" value="UniProtKB-KW"/>
</dbReference>
<dbReference type="Gene3D" id="3.90.550.10">
    <property type="entry name" value="Spore Coat Polysaccharide Biosynthesis Protein SpsA, Chain A"/>
    <property type="match status" value="1"/>
</dbReference>
<dbReference type="GO" id="GO:0008360">
    <property type="term" value="P:regulation of cell shape"/>
    <property type="evidence" value="ECO:0007669"/>
    <property type="project" value="UniProtKB-KW"/>
</dbReference>
<dbReference type="SUPFAM" id="SSF53448">
    <property type="entry name" value="Nucleotide-diphospho-sugar transferases"/>
    <property type="match status" value="1"/>
</dbReference>
<dbReference type="InterPro" id="IPR011004">
    <property type="entry name" value="Trimer_LpxA-like_sf"/>
</dbReference>
<keyword evidence="20" id="KW-1185">Reference proteome</keyword>
<comment type="caution">
    <text evidence="19">The sequence shown here is derived from an EMBL/GenBank/DDBJ whole genome shotgun (WGS) entry which is preliminary data.</text>
</comment>
<reference evidence="19 20" key="1">
    <citation type="submission" date="2014-04" db="EMBL/GenBank/DDBJ databases">
        <title>The Genome Sequence of Thermoanaerobaculum aquaticum MP-01, The First Cultivated Group 23 Acidobacterium.</title>
        <authorList>
            <person name="Stamps B.W."/>
            <person name="Losey N.A."/>
            <person name="Lawson P.A."/>
            <person name="Stevenson B.S."/>
        </authorList>
    </citation>
    <scope>NUCLEOTIDE SEQUENCE [LARGE SCALE GENOMIC DNA]</scope>
    <source>
        <strain evidence="19 20">MP-01</strain>
    </source>
</reference>
<evidence type="ECO:0000256" key="17">
    <source>
        <dbReference type="ARBA" id="ARBA00049628"/>
    </source>
</evidence>
<proteinExistence type="inferred from homology"/>
<evidence type="ECO:0000256" key="5">
    <source>
        <dbReference type="ARBA" id="ARBA00022490"/>
    </source>
</evidence>
<dbReference type="Pfam" id="PF12804">
    <property type="entry name" value="NTP_transf_3"/>
    <property type="match status" value="1"/>
</dbReference>
<dbReference type="Proteomes" id="UP000027284">
    <property type="component" value="Unassembled WGS sequence"/>
</dbReference>
<evidence type="ECO:0000259" key="18">
    <source>
        <dbReference type="Pfam" id="PF12804"/>
    </source>
</evidence>
<evidence type="ECO:0000313" key="19">
    <source>
        <dbReference type="EMBL" id="KDA54985.1"/>
    </source>
</evidence>
<evidence type="ECO:0000313" key="20">
    <source>
        <dbReference type="Proteomes" id="UP000027284"/>
    </source>
</evidence>
<comment type="similarity">
    <text evidence="3">In the C-terminal section; belongs to the transferase hexapeptide repeat family.</text>
</comment>
<evidence type="ECO:0000256" key="12">
    <source>
        <dbReference type="ARBA" id="ARBA00023268"/>
    </source>
</evidence>
<dbReference type="SUPFAM" id="SSF51161">
    <property type="entry name" value="Trimeric LpxA-like enzymes"/>
    <property type="match status" value="1"/>
</dbReference>
<keyword evidence="9" id="KW-0460">Magnesium</keyword>
<evidence type="ECO:0000256" key="8">
    <source>
        <dbReference type="ARBA" id="ARBA00022723"/>
    </source>
</evidence>
<dbReference type="GO" id="GO:0071555">
    <property type="term" value="P:cell wall organization"/>
    <property type="evidence" value="ECO:0007669"/>
    <property type="project" value="UniProtKB-KW"/>
</dbReference>
<comment type="catalytic activity">
    <reaction evidence="16">
        <text>N-acetyl-alpha-D-glucosamine 1-phosphate + UTP + H(+) = UDP-N-acetyl-alpha-D-glucosamine + diphosphate</text>
        <dbReference type="Rhea" id="RHEA:13509"/>
        <dbReference type="ChEBI" id="CHEBI:15378"/>
        <dbReference type="ChEBI" id="CHEBI:33019"/>
        <dbReference type="ChEBI" id="CHEBI:46398"/>
        <dbReference type="ChEBI" id="CHEBI:57705"/>
        <dbReference type="ChEBI" id="CHEBI:57776"/>
        <dbReference type="EC" id="2.7.7.23"/>
    </reaction>
</comment>
<keyword evidence="10" id="KW-0133">Cell shape</keyword>
<accession>A0A062Y2J3</accession>
<dbReference type="InterPro" id="IPR025877">
    <property type="entry name" value="MobA-like_NTP_Trfase"/>
</dbReference>
<evidence type="ECO:0000256" key="13">
    <source>
        <dbReference type="ARBA" id="ARBA00023315"/>
    </source>
</evidence>
<comment type="catalytic activity">
    <reaction evidence="15">
        <text>alpha-D-glucosamine 1-phosphate + acetyl-CoA = N-acetyl-alpha-D-glucosamine 1-phosphate + CoA + H(+)</text>
        <dbReference type="Rhea" id="RHEA:13725"/>
        <dbReference type="ChEBI" id="CHEBI:15378"/>
        <dbReference type="ChEBI" id="CHEBI:57287"/>
        <dbReference type="ChEBI" id="CHEBI:57288"/>
        <dbReference type="ChEBI" id="CHEBI:57776"/>
        <dbReference type="ChEBI" id="CHEBI:58516"/>
        <dbReference type="EC" id="2.3.1.157"/>
    </reaction>
</comment>
<comment type="similarity">
    <text evidence="4">In the N-terminal section; belongs to the N-acetylglucosamine-1-phosphate uridyltransferase family.</text>
</comment>
<evidence type="ECO:0000256" key="16">
    <source>
        <dbReference type="ARBA" id="ARBA00048493"/>
    </source>
</evidence>
<evidence type="ECO:0000256" key="1">
    <source>
        <dbReference type="ARBA" id="ARBA00001946"/>
    </source>
</evidence>
<feature type="domain" description="MobA-like NTP transferase" evidence="18">
    <location>
        <begin position="5"/>
        <end position="129"/>
    </location>
</feature>
<dbReference type="OrthoDB" id="9775031at2"/>
<evidence type="ECO:0000256" key="7">
    <source>
        <dbReference type="ARBA" id="ARBA00022695"/>
    </source>
</evidence>
<evidence type="ECO:0000256" key="6">
    <source>
        <dbReference type="ARBA" id="ARBA00022679"/>
    </source>
</evidence>
<dbReference type="InterPro" id="IPR029044">
    <property type="entry name" value="Nucleotide-diphossugar_trans"/>
</dbReference>
<comment type="subcellular location">
    <subcellularLocation>
        <location evidence="2">Cytoplasm</location>
    </subcellularLocation>
</comment>
<gene>
    <name evidence="19" type="ORF">EG19_04090</name>
</gene>
<keyword evidence="13" id="KW-0012">Acyltransferase</keyword>
<dbReference type="GO" id="GO:0046872">
    <property type="term" value="F:metal ion binding"/>
    <property type="evidence" value="ECO:0007669"/>
    <property type="project" value="UniProtKB-KW"/>
</dbReference>
<dbReference type="STRING" id="1312852.EG19_04090"/>
<dbReference type="AlphaFoldDB" id="A0A062Y2J3"/>
<dbReference type="PANTHER" id="PTHR43584:SF3">
    <property type="entry name" value="BIFUNCTIONAL PROTEIN GLMU"/>
    <property type="match status" value="1"/>
</dbReference>
<keyword evidence="7" id="KW-0548">Nucleotidyltransferase</keyword>
<keyword evidence="5" id="KW-0963">Cytoplasm</keyword>
<evidence type="ECO:0000256" key="15">
    <source>
        <dbReference type="ARBA" id="ARBA00048247"/>
    </source>
</evidence>
<keyword evidence="6" id="KW-0808">Transferase</keyword>
<evidence type="ECO:0000256" key="3">
    <source>
        <dbReference type="ARBA" id="ARBA00007707"/>
    </source>
</evidence>
<comment type="function">
    <text evidence="17">Catalyzes the last two sequential reactions in the de novo biosynthetic pathway for UDP-N-acetylglucosamine (UDP-GlcNAc). The C-terminal domain catalyzes the transfer of acetyl group from acetyl coenzyme A to glucosamine-1-phosphate (GlcN-1-P) to produce N-acetylglucosamine-1-phosphate (GlcNAc-1-P), which is converted into UDP-GlcNAc by the transfer of uridine 5-monophosphate (from uridine 5-triphosphate), a reaction catalyzed by the N-terminal domain.</text>
</comment>
<keyword evidence="12" id="KW-0511">Multifunctional enzyme</keyword>
<evidence type="ECO:0000256" key="2">
    <source>
        <dbReference type="ARBA" id="ARBA00004496"/>
    </source>
</evidence>
<sequence>MKLGAVVLAAGQGKRLKTGLAKVLHPAHGRPLLQWVLEAVAPLAPAKTVVVVGHRREQVEAFLSGQKVEIVVQDPPAGTGDAVRVALPALAGCELALVLPGDAPLLQSESLRRLVAAFQHEKAACALLSAVLDEGGPYGRIVRRDGEVMAIVEARDATPEQLAIREVNAGVYVFNVAKIRPLLLELTPTNSQGEYYLTDVVAGLVARGEKVVAMSLQDPEEMLGVNTRGELAEVGKKLNARVVRFWQENGVTVFDPETTWIEVGCEIGRDTVLEPGVHLRGQCRLGERCRVGAHSVLEDVQLAPGTQVAPLTYMRGS</sequence>
<dbReference type="Gene3D" id="2.160.10.10">
    <property type="entry name" value="Hexapeptide repeat proteins"/>
    <property type="match status" value="1"/>
</dbReference>
<keyword evidence="8" id="KW-0479">Metal-binding</keyword>
<name>A0A062Y2J3_9BACT</name>
<dbReference type="InterPro" id="IPR050065">
    <property type="entry name" value="GlmU-like"/>
</dbReference>
<evidence type="ECO:0000256" key="9">
    <source>
        <dbReference type="ARBA" id="ARBA00022842"/>
    </source>
</evidence>
<dbReference type="InterPro" id="IPR001451">
    <property type="entry name" value="Hexapep"/>
</dbReference>
<comment type="cofactor">
    <cofactor evidence="1">
        <name>Mg(2+)</name>
        <dbReference type="ChEBI" id="CHEBI:18420"/>
    </cofactor>
</comment>
<dbReference type="PANTHER" id="PTHR43584">
    <property type="entry name" value="NUCLEOTIDYL TRANSFERASE"/>
    <property type="match status" value="1"/>
</dbReference>
<dbReference type="CDD" id="cd02540">
    <property type="entry name" value="GT2_GlmU_N_bac"/>
    <property type="match status" value="1"/>
</dbReference>
<evidence type="ECO:0000256" key="10">
    <source>
        <dbReference type="ARBA" id="ARBA00022960"/>
    </source>
</evidence>
<protein>
    <recommendedName>
        <fullName evidence="18">MobA-like NTP transferase domain-containing protein</fullName>
    </recommendedName>
</protein>
<evidence type="ECO:0000256" key="4">
    <source>
        <dbReference type="ARBA" id="ARBA00007947"/>
    </source>
</evidence>
<keyword evidence="14" id="KW-0961">Cell wall biogenesis/degradation</keyword>
<keyword evidence="11" id="KW-0573">Peptidoglycan synthesis</keyword>
<organism evidence="19 20">
    <name type="scientific">Thermoanaerobaculum aquaticum</name>
    <dbReference type="NCBI Taxonomy" id="1312852"/>
    <lineage>
        <taxon>Bacteria</taxon>
        <taxon>Pseudomonadati</taxon>
        <taxon>Acidobacteriota</taxon>
        <taxon>Thermoanaerobaculia</taxon>
        <taxon>Thermoanaerobaculales</taxon>
        <taxon>Thermoanaerobaculaceae</taxon>
        <taxon>Thermoanaerobaculum</taxon>
    </lineage>
</organism>
<evidence type="ECO:0000256" key="14">
    <source>
        <dbReference type="ARBA" id="ARBA00023316"/>
    </source>
</evidence>
<dbReference type="GO" id="GO:0019134">
    <property type="term" value="F:glucosamine-1-phosphate N-acetyltransferase activity"/>
    <property type="evidence" value="ECO:0007669"/>
    <property type="project" value="UniProtKB-EC"/>
</dbReference>
<evidence type="ECO:0000256" key="11">
    <source>
        <dbReference type="ARBA" id="ARBA00022984"/>
    </source>
</evidence>